<dbReference type="GO" id="GO:0003723">
    <property type="term" value="F:RNA binding"/>
    <property type="evidence" value="ECO:0007669"/>
    <property type="project" value="InterPro"/>
</dbReference>
<evidence type="ECO:0000256" key="2">
    <source>
        <dbReference type="PROSITE-ProRule" id="PRU00708"/>
    </source>
</evidence>
<dbReference type="Pfam" id="PF12854">
    <property type="entry name" value="PPR_1"/>
    <property type="match status" value="1"/>
</dbReference>
<dbReference type="InterPro" id="IPR011990">
    <property type="entry name" value="TPR-like_helical_dom_sf"/>
</dbReference>
<dbReference type="AlphaFoldDB" id="A0A8X8WDG1"/>
<dbReference type="PANTHER" id="PTHR47926">
    <property type="entry name" value="PENTATRICOPEPTIDE REPEAT-CONTAINING PROTEIN"/>
    <property type="match status" value="1"/>
</dbReference>
<dbReference type="Proteomes" id="UP000298416">
    <property type="component" value="Unassembled WGS sequence"/>
</dbReference>
<dbReference type="PANTHER" id="PTHR47926:SF437">
    <property type="entry name" value="PENTACOTRIPEPTIDE-REPEAT REGION OF PRORP DOMAIN-CONTAINING PROTEIN"/>
    <property type="match status" value="1"/>
</dbReference>
<comment type="caution">
    <text evidence="3">The sequence shown here is derived from an EMBL/GenBank/DDBJ whole genome shotgun (WGS) entry which is preliminary data.</text>
</comment>
<evidence type="ECO:0008006" key="5">
    <source>
        <dbReference type="Google" id="ProtNLM"/>
    </source>
</evidence>
<dbReference type="GO" id="GO:0009451">
    <property type="term" value="P:RNA modification"/>
    <property type="evidence" value="ECO:0007669"/>
    <property type="project" value="InterPro"/>
</dbReference>
<name>A0A8X8WDG1_SALSN</name>
<dbReference type="Pfam" id="PF01535">
    <property type="entry name" value="PPR"/>
    <property type="match status" value="4"/>
</dbReference>
<proteinExistence type="predicted"/>
<accession>A0A8X8WDG1</accession>
<dbReference type="Pfam" id="PF13041">
    <property type="entry name" value="PPR_2"/>
    <property type="match status" value="1"/>
</dbReference>
<feature type="repeat" description="PPR" evidence="2">
    <location>
        <begin position="184"/>
        <end position="214"/>
    </location>
</feature>
<dbReference type="InterPro" id="IPR046960">
    <property type="entry name" value="PPR_At4g14850-like_plant"/>
</dbReference>
<keyword evidence="1" id="KW-0677">Repeat</keyword>
<dbReference type="Gene3D" id="1.25.40.10">
    <property type="entry name" value="Tetratricopeptide repeat domain"/>
    <property type="match status" value="5"/>
</dbReference>
<dbReference type="Pfam" id="PF20431">
    <property type="entry name" value="E_motif"/>
    <property type="match status" value="1"/>
</dbReference>
<dbReference type="InterPro" id="IPR046848">
    <property type="entry name" value="E_motif"/>
</dbReference>
<dbReference type="EMBL" id="PNBA02000018">
    <property type="protein sequence ID" value="KAG6392917.1"/>
    <property type="molecule type" value="Genomic_DNA"/>
</dbReference>
<evidence type="ECO:0000256" key="1">
    <source>
        <dbReference type="ARBA" id="ARBA00022737"/>
    </source>
</evidence>
<dbReference type="FunFam" id="1.25.40.10:FF:000031">
    <property type="entry name" value="Pentatricopeptide repeat-containing protein mitochondrial"/>
    <property type="match status" value="1"/>
</dbReference>
<feature type="repeat" description="PPR" evidence="2">
    <location>
        <begin position="416"/>
        <end position="450"/>
    </location>
</feature>
<reference evidence="3" key="1">
    <citation type="submission" date="2018-01" db="EMBL/GenBank/DDBJ databases">
        <authorList>
            <person name="Mao J.F."/>
        </authorList>
    </citation>
    <scope>NUCLEOTIDE SEQUENCE</scope>
    <source>
        <strain evidence="3">Huo1</strain>
        <tissue evidence="3">Leaf</tissue>
    </source>
</reference>
<protein>
    <recommendedName>
        <fullName evidence="5">Pentatricopeptide repeat-containing protein</fullName>
    </recommendedName>
</protein>
<organism evidence="3">
    <name type="scientific">Salvia splendens</name>
    <name type="common">Scarlet sage</name>
    <dbReference type="NCBI Taxonomy" id="180675"/>
    <lineage>
        <taxon>Eukaryota</taxon>
        <taxon>Viridiplantae</taxon>
        <taxon>Streptophyta</taxon>
        <taxon>Embryophyta</taxon>
        <taxon>Tracheophyta</taxon>
        <taxon>Spermatophyta</taxon>
        <taxon>Magnoliopsida</taxon>
        <taxon>eudicotyledons</taxon>
        <taxon>Gunneridae</taxon>
        <taxon>Pentapetalae</taxon>
        <taxon>asterids</taxon>
        <taxon>lamiids</taxon>
        <taxon>Lamiales</taxon>
        <taxon>Lamiaceae</taxon>
        <taxon>Nepetoideae</taxon>
        <taxon>Mentheae</taxon>
        <taxon>Salviinae</taxon>
        <taxon>Salvia</taxon>
        <taxon>Salvia subgen. Calosphace</taxon>
        <taxon>core Calosphace</taxon>
    </lineage>
</organism>
<evidence type="ECO:0000313" key="4">
    <source>
        <dbReference type="Proteomes" id="UP000298416"/>
    </source>
</evidence>
<reference evidence="3" key="2">
    <citation type="submission" date="2020-08" db="EMBL/GenBank/DDBJ databases">
        <title>Plant Genome Project.</title>
        <authorList>
            <person name="Zhang R.-G."/>
        </authorList>
    </citation>
    <scope>NUCLEOTIDE SEQUENCE</scope>
    <source>
        <strain evidence="3">Huo1</strain>
        <tissue evidence="3">Leaf</tissue>
    </source>
</reference>
<dbReference type="InterPro" id="IPR002885">
    <property type="entry name" value="PPR_rpt"/>
</dbReference>
<feature type="repeat" description="PPR" evidence="2">
    <location>
        <begin position="217"/>
        <end position="247"/>
    </location>
</feature>
<keyword evidence="4" id="KW-1185">Reference proteome</keyword>
<feature type="repeat" description="PPR" evidence="2">
    <location>
        <begin position="381"/>
        <end position="415"/>
    </location>
</feature>
<evidence type="ECO:0000313" key="3">
    <source>
        <dbReference type="EMBL" id="KAG6392917.1"/>
    </source>
</evidence>
<dbReference type="PROSITE" id="PS51375">
    <property type="entry name" value="PPR"/>
    <property type="match status" value="5"/>
</dbReference>
<dbReference type="NCBIfam" id="TIGR00756">
    <property type="entry name" value="PPR"/>
    <property type="match status" value="4"/>
</dbReference>
<sequence length="639" mass="71169">MIESGLHSSRVWSTSERNCLSLLQLKGHRILTLLQIHALMLVNALQGNINLATKLITALSAVPHCGIPHARCLFDQMPHKSDAFLCNTMLKSHLSSRQFSVALRLYAHLRREHAFVPDNYTFSTLSKSCGLDLLAREGMDVHAHVVRYGFNSNLYVITSLVDMYGKLGLMGFARKAFDEMTERSSVSWTALINGYIRGGNMDIAKLIFDGMPNTDKDTAGFNVMLDGYAKLGHMRSANILFDAMPEKNVVSWTIMIDGYCSNGGVDDARRLFDLMPDRNLYSWNAMIGGYCQNKRPHEALVLFELLLALKLFEPDDVTVVSILPAIADLGALHLGNEVYKFVKKKKLVRSANVSTAMVDMFGKCGEIEKARRVFDEVAARETCTWNALINAFAINGCARKALEVFMEMKREGFNPNDITMLGVLSACNHGGLVEEGKSLFSKMASFGLTPKIEHYVLFFFACGYAKDVTKAEKVVKKAITLDPCNDGNYIMLRNLYATERRWRDVEQAKRMMLIGGAKKEVGCSAIEINRQVLESPTSVYSSRHAGEEISLIYDELFSKGKILPLKENCTTLCDKLLAGDDDFEGLSARVVKGASWWRERLGMKRSSHVNVAKKSGGGKSLGSIDELKIQDIIDEADEN</sequence>
<feature type="repeat" description="PPR" evidence="2">
    <location>
        <begin position="248"/>
        <end position="282"/>
    </location>
</feature>
<gene>
    <name evidence="3" type="ORF">SASPL_147145</name>
</gene>